<dbReference type="SUPFAM" id="SSF55874">
    <property type="entry name" value="ATPase domain of HSP90 chaperone/DNA topoisomerase II/histidine kinase"/>
    <property type="match status" value="1"/>
</dbReference>
<dbReference type="EC" id="2.7.13.3" evidence="2"/>
<dbReference type="Proteomes" id="UP000019140">
    <property type="component" value="Unassembled WGS sequence"/>
</dbReference>
<accession>W4LIM9</accession>
<dbReference type="InterPro" id="IPR001789">
    <property type="entry name" value="Sig_transdc_resp-reg_receiver"/>
</dbReference>
<dbReference type="InterPro" id="IPR003594">
    <property type="entry name" value="HATPase_dom"/>
</dbReference>
<dbReference type="InterPro" id="IPR036890">
    <property type="entry name" value="HATPase_C_sf"/>
</dbReference>
<dbReference type="PROSITE" id="PS50109">
    <property type="entry name" value="HIS_KIN"/>
    <property type="match status" value="1"/>
</dbReference>
<comment type="caution">
    <text evidence="7">The sequence shown here is derived from an EMBL/GenBank/DDBJ whole genome shotgun (WGS) entry which is preliminary data.</text>
</comment>
<comment type="catalytic activity">
    <reaction evidence="1">
        <text>ATP + protein L-histidine = ADP + protein N-phospho-L-histidine.</text>
        <dbReference type="EC" id="2.7.13.3"/>
    </reaction>
</comment>
<protein>
    <recommendedName>
        <fullName evidence="2">histidine kinase</fullName>
        <ecNumber evidence="2">2.7.13.3</ecNumber>
    </recommendedName>
</protein>
<feature type="domain" description="Histidine kinase" evidence="5">
    <location>
        <begin position="176"/>
        <end position="391"/>
    </location>
</feature>
<organism evidence="7 8">
    <name type="scientific">Candidatus Entotheonella gemina</name>
    <dbReference type="NCBI Taxonomy" id="1429439"/>
    <lineage>
        <taxon>Bacteria</taxon>
        <taxon>Pseudomonadati</taxon>
        <taxon>Nitrospinota/Tectimicrobiota group</taxon>
        <taxon>Candidatus Tectimicrobiota</taxon>
        <taxon>Candidatus Entotheonellia</taxon>
        <taxon>Candidatus Entotheonellales</taxon>
        <taxon>Candidatus Entotheonellaceae</taxon>
        <taxon>Candidatus Entotheonella</taxon>
    </lineage>
</organism>
<reference evidence="7 8" key="1">
    <citation type="journal article" date="2014" name="Nature">
        <title>An environmental bacterial taxon with a large and distinct metabolic repertoire.</title>
        <authorList>
            <person name="Wilson M.C."/>
            <person name="Mori T."/>
            <person name="Ruckert C."/>
            <person name="Uria A.R."/>
            <person name="Helf M.J."/>
            <person name="Takada K."/>
            <person name="Gernert C."/>
            <person name="Steffens U.A."/>
            <person name="Heycke N."/>
            <person name="Schmitt S."/>
            <person name="Rinke C."/>
            <person name="Helfrich E.J."/>
            <person name="Brachmann A.O."/>
            <person name="Gurgui C."/>
            <person name="Wakimoto T."/>
            <person name="Kracht M."/>
            <person name="Crusemann M."/>
            <person name="Hentschel U."/>
            <person name="Abe I."/>
            <person name="Matsunaga S."/>
            <person name="Kalinowski J."/>
            <person name="Takeyama H."/>
            <person name="Piel J."/>
        </authorList>
    </citation>
    <scope>NUCLEOTIDE SEQUENCE [LARGE SCALE GENOMIC DNA]</scope>
    <source>
        <strain evidence="8">TSY2</strain>
    </source>
</reference>
<feature type="modified residue" description="4-aspartylphosphate" evidence="4">
    <location>
        <position position="91"/>
    </location>
</feature>
<proteinExistence type="predicted"/>
<dbReference type="Pfam" id="PF02518">
    <property type="entry name" value="HATPase_c"/>
    <property type="match status" value="1"/>
</dbReference>
<dbReference type="Gene3D" id="3.40.50.2300">
    <property type="match status" value="1"/>
</dbReference>
<dbReference type="SUPFAM" id="SSF47384">
    <property type="entry name" value="Homodimeric domain of signal transducing histidine kinase"/>
    <property type="match status" value="1"/>
</dbReference>
<dbReference type="InterPro" id="IPR011006">
    <property type="entry name" value="CheY-like_superfamily"/>
</dbReference>
<evidence type="ECO:0000313" key="8">
    <source>
        <dbReference type="Proteomes" id="UP000019140"/>
    </source>
</evidence>
<dbReference type="InterPro" id="IPR004358">
    <property type="entry name" value="Sig_transdc_His_kin-like_C"/>
</dbReference>
<dbReference type="Pfam" id="PF00512">
    <property type="entry name" value="HisKA"/>
    <property type="match status" value="1"/>
</dbReference>
<evidence type="ECO:0000259" key="5">
    <source>
        <dbReference type="PROSITE" id="PS50109"/>
    </source>
</evidence>
<dbReference type="InterPro" id="IPR036097">
    <property type="entry name" value="HisK_dim/P_sf"/>
</dbReference>
<keyword evidence="3 4" id="KW-0597">Phosphoprotein</keyword>
<evidence type="ECO:0000256" key="3">
    <source>
        <dbReference type="ARBA" id="ARBA00022553"/>
    </source>
</evidence>
<sequence length="392" mass="44389">FVHLIAGTCWARLRADACMLITYCRIDHREPLLWSTSMQKLSRILIVDDNPSNIFVLEEMLRDAYHVETAESGEEALDIAADFLPDLVLLDIMMPGIDGYETCRRMRENPVFAGMKIVMVSAKAMKSERLQGYKAGADDYVTKPFDEDELQAKVRVYVRLKAAEDVGHIKSSMYALLKHEHRTPLQGILLPVQELRTNPELDLQESAMFLEMIEQNTRRLQRMFEKVHTLGEMKAKHWNFELAETDLNAMVRQVIEEKKMLISTCDMTMDTELPEKTSIAIDPKQISWVIAELLDNAVQFSPLEAPVMVKVGQDNREYTITVCDQGDGIDTALLPHVFEAFGHPEGMHHTKGYGLSLAIARQIMLAHHGSIEIKSSKGQGTHVTLRLPEVTA</sequence>
<dbReference type="Gene3D" id="1.10.287.130">
    <property type="match status" value="1"/>
</dbReference>
<evidence type="ECO:0000256" key="2">
    <source>
        <dbReference type="ARBA" id="ARBA00012438"/>
    </source>
</evidence>
<keyword evidence="8" id="KW-1185">Reference proteome</keyword>
<dbReference type="GO" id="GO:0000155">
    <property type="term" value="F:phosphorelay sensor kinase activity"/>
    <property type="evidence" value="ECO:0007669"/>
    <property type="project" value="InterPro"/>
</dbReference>
<dbReference type="Gene3D" id="3.30.565.10">
    <property type="entry name" value="Histidine kinase-like ATPase, C-terminal domain"/>
    <property type="match status" value="1"/>
</dbReference>
<dbReference type="CDD" id="cd00082">
    <property type="entry name" value="HisKA"/>
    <property type="match status" value="1"/>
</dbReference>
<dbReference type="SMART" id="SM00387">
    <property type="entry name" value="HATPase_c"/>
    <property type="match status" value="1"/>
</dbReference>
<dbReference type="SUPFAM" id="SSF52172">
    <property type="entry name" value="CheY-like"/>
    <property type="match status" value="1"/>
</dbReference>
<dbReference type="InterPro" id="IPR003661">
    <property type="entry name" value="HisK_dim/P_dom"/>
</dbReference>
<evidence type="ECO:0000256" key="1">
    <source>
        <dbReference type="ARBA" id="ARBA00000085"/>
    </source>
</evidence>
<evidence type="ECO:0000259" key="6">
    <source>
        <dbReference type="PROSITE" id="PS50110"/>
    </source>
</evidence>
<dbReference type="PROSITE" id="PS50110">
    <property type="entry name" value="RESPONSE_REGULATORY"/>
    <property type="match status" value="1"/>
</dbReference>
<dbReference type="AlphaFoldDB" id="W4LIM9"/>
<dbReference type="PANTHER" id="PTHR43547:SF2">
    <property type="entry name" value="HYBRID SIGNAL TRANSDUCTION HISTIDINE KINASE C"/>
    <property type="match status" value="1"/>
</dbReference>
<dbReference type="HOGENOM" id="CLU_000445_114_72_7"/>
<evidence type="ECO:0000256" key="4">
    <source>
        <dbReference type="PROSITE-ProRule" id="PRU00169"/>
    </source>
</evidence>
<dbReference type="SMART" id="SM00448">
    <property type="entry name" value="REC"/>
    <property type="match status" value="1"/>
</dbReference>
<name>W4LIM9_9BACT</name>
<feature type="domain" description="Response regulatory" evidence="6">
    <location>
        <begin position="43"/>
        <end position="158"/>
    </location>
</feature>
<dbReference type="PRINTS" id="PR00344">
    <property type="entry name" value="BCTRLSENSOR"/>
</dbReference>
<dbReference type="EMBL" id="AZHX01002042">
    <property type="protein sequence ID" value="ETW97575.1"/>
    <property type="molecule type" value="Genomic_DNA"/>
</dbReference>
<feature type="non-terminal residue" evidence="7">
    <location>
        <position position="1"/>
    </location>
</feature>
<evidence type="ECO:0000313" key="7">
    <source>
        <dbReference type="EMBL" id="ETW97575.1"/>
    </source>
</evidence>
<gene>
    <name evidence="7" type="ORF">ETSY2_44385</name>
</gene>
<dbReference type="PANTHER" id="PTHR43547">
    <property type="entry name" value="TWO-COMPONENT HISTIDINE KINASE"/>
    <property type="match status" value="1"/>
</dbReference>
<dbReference type="Pfam" id="PF00072">
    <property type="entry name" value="Response_reg"/>
    <property type="match status" value="1"/>
</dbReference>
<dbReference type="InterPro" id="IPR005467">
    <property type="entry name" value="His_kinase_dom"/>
</dbReference>